<organism evidence="2 3">
    <name type="scientific">Cladophialophora carrionii</name>
    <dbReference type="NCBI Taxonomy" id="86049"/>
    <lineage>
        <taxon>Eukaryota</taxon>
        <taxon>Fungi</taxon>
        <taxon>Dikarya</taxon>
        <taxon>Ascomycota</taxon>
        <taxon>Pezizomycotina</taxon>
        <taxon>Eurotiomycetes</taxon>
        <taxon>Chaetothyriomycetidae</taxon>
        <taxon>Chaetothyriales</taxon>
        <taxon>Herpotrichiellaceae</taxon>
        <taxon>Cladophialophora</taxon>
    </lineage>
</organism>
<keyword evidence="1" id="KW-0378">Hydrolase</keyword>
<dbReference type="SUPFAM" id="SSF53254">
    <property type="entry name" value="Phosphoglycerate mutase-like"/>
    <property type="match status" value="1"/>
</dbReference>
<protein>
    <submittedName>
        <fullName evidence="2">3-phytase B</fullName>
    </submittedName>
</protein>
<dbReference type="Proteomes" id="UP000094526">
    <property type="component" value="Unassembled WGS sequence"/>
</dbReference>
<evidence type="ECO:0000256" key="1">
    <source>
        <dbReference type="ARBA" id="ARBA00022801"/>
    </source>
</evidence>
<evidence type="ECO:0000313" key="3">
    <source>
        <dbReference type="Proteomes" id="UP000094526"/>
    </source>
</evidence>
<dbReference type="PANTHER" id="PTHR20963">
    <property type="entry name" value="MULTIPLE INOSITOL POLYPHOSPHATE PHOSPHATASE-RELATED"/>
    <property type="match status" value="1"/>
</dbReference>
<dbReference type="STRING" id="86049.A0A1C1D278"/>
<dbReference type="AlphaFoldDB" id="A0A1C1D278"/>
<sequence>MHLYPRNALLIKSICYRGMLNDIQHGMLVSRFHAPDVVLTGSLSFANNWTYFTDASNPAFENLTAVGPYAGTKQASNTGRAMRRRYGHLASKRRPTKFWSCGSLRDVETAECFADGFFGSEWKTDGSAVLEVIPETVDRGANTLTPGDTCHKYATDSQEGHDKGYIKLAEWQATFSRPISERLAKDAVGVSLSPLDIYGMMEMCGFETLARGSSPWCDVFSRQEWLEFEYARDLLHYYRAGPGNGFGALMGWLWLNATQSLMSDHSAKDVYFSFVHDGDIIPVLATLGIFSELPGLEELPTDRVMHERKWRTSDVVPMGGRLVFERITCDDEAGAHEKRHAVRLFINDALIDLTSISHAVRSTDIEGAISMDSFQTFLAVRGAALGDFRQICGLTVDAPDRIEFLHQ</sequence>
<reference evidence="3" key="1">
    <citation type="submission" date="2015-07" db="EMBL/GenBank/DDBJ databases">
        <authorList>
            <person name="Teixeira M.M."/>
            <person name="Souza R.C."/>
            <person name="Almeida L.G."/>
            <person name="Vicente V.A."/>
            <person name="de Hoog S."/>
            <person name="Bocca A.L."/>
            <person name="de Almeida S.R."/>
            <person name="Vasconcelos A.T."/>
            <person name="Felipe M.S."/>
        </authorList>
    </citation>
    <scope>NUCLEOTIDE SEQUENCE [LARGE SCALE GENOMIC DNA]</scope>
    <source>
        <strain evidence="3">KSF</strain>
    </source>
</reference>
<dbReference type="GO" id="GO:0009277">
    <property type="term" value="C:fungal-type cell wall"/>
    <property type="evidence" value="ECO:0007669"/>
    <property type="project" value="TreeGrafter"/>
</dbReference>
<gene>
    <name evidence="2" type="primary">phyB</name>
    <name evidence="2" type="ORF">CLCR_02954</name>
</gene>
<proteinExistence type="predicted"/>
<accession>A0A1C1D278</accession>
<dbReference type="PANTHER" id="PTHR20963:SF18">
    <property type="entry name" value="ACID PHOSPHATASE PHO11-RELATED"/>
    <property type="match status" value="1"/>
</dbReference>
<dbReference type="InterPro" id="IPR000560">
    <property type="entry name" value="His_Pase_clade-2"/>
</dbReference>
<dbReference type="VEuPathDB" id="FungiDB:CLCR_02954"/>
<dbReference type="GO" id="GO:0003993">
    <property type="term" value="F:acid phosphatase activity"/>
    <property type="evidence" value="ECO:0007669"/>
    <property type="project" value="TreeGrafter"/>
</dbReference>
<comment type="caution">
    <text evidence="2">The sequence shown here is derived from an EMBL/GenBank/DDBJ whole genome shotgun (WGS) entry which is preliminary data.</text>
</comment>
<dbReference type="VEuPathDB" id="FungiDB:G647_05089"/>
<dbReference type="CDD" id="cd07061">
    <property type="entry name" value="HP_HAP_like"/>
    <property type="match status" value="1"/>
</dbReference>
<keyword evidence="3" id="KW-1185">Reference proteome</keyword>
<name>A0A1C1D278_9EURO</name>
<dbReference type="OrthoDB" id="6509975at2759"/>
<dbReference type="Gene3D" id="3.40.50.1240">
    <property type="entry name" value="Phosphoglycerate mutase-like"/>
    <property type="match status" value="1"/>
</dbReference>
<dbReference type="InterPro" id="IPR029033">
    <property type="entry name" value="His_PPase_superfam"/>
</dbReference>
<dbReference type="eggNOG" id="KOG1382">
    <property type="taxonomic scope" value="Eukaryota"/>
</dbReference>
<dbReference type="Pfam" id="PF00328">
    <property type="entry name" value="His_Phos_2"/>
    <property type="match status" value="1"/>
</dbReference>
<dbReference type="EMBL" id="LGRB01000003">
    <property type="protein sequence ID" value="OCT54993.1"/>
    <property type="molecule type" value="Genomic_DNA"/>
</dbReference>
<evidence type="ECO:0000313" key="2">
    <source>
        <dbReference type="EMBL" id="OCT54993.1"/>
    </source>
</evidence>